<evidence type="ECO:0000313" key="2">
    <source>
        <dbReference type="EMBL" id="KRX31429.1"/>
    </source>
</evidence>
<keyword evidence="1" id="KW-0812">Transmembrane</keyword>
<dbReference type="AlphaFoldDB" id="A0A0V0SXY6"/>
<evidence type="ECO:0000313" key="3">
    <source>
        <dbReference type="Proteomes" id="UP000055048"/>
    </source>
</evidence>
<feature type="transmembrane region" description="Helical" evidence="1">
    <location>
        <begin position="17"/>
        <end position="37"/>
    </location>
</feature>
<dbReference type="EMBL" id="JYDJ01001777">
    <property type="protein sequence ID" value="KRX31429.1"/>
    <property type="molecule type" value="Genomic_DNA"/>
</dbReference>
<evidence type="ECO:0000256" key="1">
    <source>
        <dbReference type="SAM" id="Phobius"/>
    </source>
</evidence>
<keyword evidence="1" id="KW-0472">Membrane</keyword>
<sequence>LHYWNSPDTDPGWRYSFTLRTLVQYFVVFGNSIFLHFRSVSNKL</sequence>
<keyword evidence="3" id="KW-1185">Reference proteome</keyword>
<dbReference type="Proteomes" id="UP000055048">
    <property type="component" value="Unassembled WGS sequence"/>
</dbReference>
<proteinExistence type="predicted"/>
<gene>
    <name evidence="2" type="ORF">T05_6372</name>
</gene>
<keyword evidence="1" id="KW-1133">Transmembrane helix</keyword>
<feature type="non-terminal residue" evidence="2">
    <location>
        <position position="1"/>
    </location>
</feature>
<feature type="non-terminal residue" evidence="2">
    <location>
        <position position="44"/>
    </location>
</feature>
<comment type="caution">
    <text evidence="2">The sequence shown here is derived from an EMBL/GenBank/DDBJ whole genome shotgun (WGS) entry which is preliminary data.</text>
</comment>
<organism evidence="2 3">
    <name type="scientific">Trichinella murrelli</name>
    <dbReference type="NCBI Taxonomy" id="144512"/>
    <lineage>
        <taxon>Eukaryota</taxon>
        <taxon>Metazoa</taxon>
        <taxon>Ecdysozoa</taxon>
        <taxon>Nematoda</taxon>
        <taxon>Enoplea</taxon>
        <taxon>Dorylaimia</taxon>
        <taxon>Trichinellida</taxon>
        <taxon>Trichinellidae</taxon>
        <taxon>Trichinella</taxon>
    </lineage>
</organism>
<dbReference type="OrthoDB" id="5919770at2759"/>
<reference evidence="2 3" key="1">
    <citation type="submission" date="2015-01" db="EMBL/GenBank/DDBJ databases">
        <title>Evolution of Trichinella species and genotypes.</title>
        <authorList>
            <person name="Korhonen P.K."/>
            <person name="Edoardo P."/>
            <person name="Giuseppe L.R."/>
            <person name="Gasser R.B."/>
        </authorList>
    </citation>
    <scope>NUCLEOTIDE SEQUENCE [LARGE SCALE GENOMIC DNA]</scope>
    <source>
        <strain evidence="2">ISS417</strain>
    </source>
</reference>
<protein>
    <submittedName>
        <fullName evidence="2">Uncharacterized protein</fullName>
    </submittedName>
</protein>
<name>A0A0V0SXY6_9BILA</name>
<accession>A0A0V0SXY6</accession>